<keyword evidence="1" id="KW-0863">Zinc-finger</keyword>
<dbReference type="GeneID" id="115920425"/>
<dbReference type="SMART" id="SM00336">
    <property type="entry name" value="BBOX"/>
    <property type="match status" value="1"/>
</dbReference>
<dbReference type="Gene3D" id="2.130.10.10">
    <property type="entry name" value="YVTN repeat-like/Quinoprotein amine dehydrogenase"/>
    <property type="match status" value="1"/>
</dbReference>
<name>A0A7M7N6N7_STRPU</name>
<accession>A0A7M7N6N7</accession>
<feature type="coiled-coil region" evidence="2">
    <location>
        <begin position="157"/>
        <end position="188"/>
    </location>
</feature>
<dbReference type="PROSITE" id="PS50119">
    <property type="entry name" value="ZF_BBOX"/>
    <property type="match status" value="1"/>
</dbReference>
<dbReference type="InterPro" id="IPR000315">
    <property type="entry name" value="Znf_B-box"/>
</dbReference>
<dbReference type="PANTHER" id="PTHR25462:SF229">
    <property type="entry name" value="TRANSCRIPTION INTERMEDIARY FACTOR 1-BETA"/>
    <property type="match status" value="1"/>
</dbReference>
<evidence type="ECO:0000256" key="1">
    <source>
        <dbReference type="PROSITE-ProRule" id="PRU00024"/>
    </source>
</evidence>
<evidence type="ECO:0000256" key="2">
    <source>
        <dbReference type="SAM" id="Coils"/>
    </source>
</evidence>
<dbReference type="Proteomes" id="UP000007110">
    <property type="component" value="Unassembled WGS sequence"/>
</dbReference>
<protein>
    <recommendedName>
        <fullName evidence="3">B box-type domain-containing protein</fullName>
    </recommendedName>
</protein>
<dbReference type="GO" id="GO:0061630">
    <property type="term" value="F:ubiquitin protein ligase activity"/>
    <property type="evidence" value="ECO:0000318"/>
    <property type="project" value="GO_Central"/>
</dbReference>
<dbReference type="InterPro" id="IPR015943">
    <property type="entry name" value="WD40/YVTN_repeat-like_dom_sf"/>
</dbReference>
<dbReference type="GO" id="GO:0008270">
    <property type="term" value="F:zinc ion binding"/>
    <property type="evidence" value="ECO:0007669"/>
    <property type="project" value="UniProtKB-KW"/>
</dbReference>
<dbReference type="OrthoDB" id="5800423at2759"/>
<dbReference type="KEGG" id="spu:115920425"/>
<dbReference type="Gene3D" id="3.30.160.60">
    <property type="entry name" value="Classic Zinc Finger"/>
    <property type="match status" value="1"/>
</dbReference>
<keyword evidence="1" id="KW-0479">Metal-binding</keyword>
<reference evidence="4" key="2">
    <citation type="submission" date="2021-01" db="UniProtKB">
        <authorList>
            <consortium name="EnsemblMetazoa"/>
        </authorList>
    </citation>
    <scope>IDENTIFICATION</scope>
</reference>
<evidence type="ECO:0000313" key="5">
    <source>
        <dbReference type="Proteomes" id="UP000007110"/>
    </source>
</evidence>
<keyword evidence="1" id="KW-0862">Zinc</keyword>
<organism evidence="4 5">
    <name type="scientific">Strongylocentrotus purpuratus</name>
    <name type="common">Purple sea urchin</name>
    <dbReference type="NCBI Taxonomy" id="7668"/>
    <lineage>
        <taxon>Eukaryota</taxon>
        <taxon>Metazoa</taxon>
        <taxon>Echinodermata</taxon>
        <taxon>Eleutherozoa</taxon>
        <taxon>Echinozoa</taxon>
        <taxon>Echinoidea</taxon>
        <taxon>Euechinoidea</taxon>
        <taxon>Echinacea</taxon>
        <taxon>Camarodonta</taxon>
        <taxon>Echinidea</taxon>
        <taxon>Strongylocentrotidae</taxon>
        <taxon>Strongylocentrotus</taxon>
    </lineage>
</organism>
<dbReference type="InterPro" id="IPR047153">
    <property type="entry name" value="TRIM45/56/19-like"/>
</dbReference>
<reference evidence="5" key="1">
    <citation type="submission" date="2015-02" db="EMBL/GenBank/DDBJ databases">
        <title>Genome sequencing for Strongylocentrotus purpuratus.</title>
        <authorList>
            <person name="Murali S."/>
            <person name="Liu Y."/>
            <person name="Vee V."/>
            <person name="English A."/>
            <person name="Wang M."/>
            <person name="Skinner E."/>
            <person name="Han Y."/>
            <person name="Muzny D.M."/>
            <person name="Worley K.C."/>
            <person name="Gibbs R.A."/>
        </authorList>
    </citation>
    <scope>NUCLEOTIDE SEQUENCE</scope>
</reference>
<keyword evidence="5" id="KW-1185">Reference proteome</keyword>
<dbReference type="PANTHER" id="PTHR25462">
    <property type="entry name" value="BONUS, ISOFORM C-RELATED"/>
    <property type="match status" value="1"/>
</dbReference>
<keyword evidence="2" id="KW-0175">Coiled coil</keyword>
<feature type="domain" description="B box-type" evidence="3">
    <location>
        <begin position="59"/>
        <end position="95"/>
    </location>
</feature>
<dbReference type="SUPFAM" id="SSF101898">
    <property type="entry name" value="NHL repeat"/>
    <property type="match status" value="1"/>
</dbReference>
<sequence>MASLFDALGFKCEECGNDGDDETQGYKVVEQRHLCPTCARNLASAILADMSHGAIKWPCPQHESKEVELLCCKCKVAVCHTCALTTHHGHQMQDIEKFFAEKREIVKKDVEEISAKQNETQSFLDKIESCSQEMDGHFIDIKEKVSVTFQTKSQDQKERNTVQVAKVNAEAEELIRQINEKRRMELAEINEQYDNEHETLVKDRDRVLAELKVIVDIVCRMTAEAKASAETTGEELESTAAVAKSIMVDCDGKTFHKKVAKYHEMGMDKLPCLDHDHLDKLSTVAKKIRFKRVDDEQKIGILTGKNASFEMVKTVNISSDIQEPFLLGAIDEQTVVFRNGNGSALYSVNVKSGSMETLLTDKKTRGIWDLVVLPDKGFVYSDYNAGLLQFCDRDGKDERSLALPNDESRFAFLTVDRKGKLLAASHNSGEIHVSDPETGSHLRTINDIECKPMMGIGTLANGDIIIRSGNSDICRIFRATGEVKMKFPLADWSRRLNFHVGADDMIYVTYRTGLNQDYIGFVSLLSPNGDMRREKVIEFPTSYLYRYHPRCVVPVPGTVIILNGNALLIYKEIPGVCDLLN</sequence>
<proteinExistence type="predicted"/>
<dbReference type="InParanoid" id="A0A7M7N6N7"/>
<dbReference type="EnsemblMetazoa" id="XM_030976209">
    <property type="protein sequence ID" value="XP_030832069"/>
    <property type="gene ID" value="LOC115920425"/>
</dbReference>
<dbReference type="CDD" id="cd19756">
    <property type="entry name" value="Bbox2"/>
    <property type="match status" value="1"/>
</dbReference>
<dbReference type="AlphaFoldDB" id="A0A7M7N6N7"/>
<dbReference type="Pfam" id="PF00643">
    <property type="entry name" value="zf-B_box"/>
    <property type="match status" value="1"/>
</dbReference>
<evidence type="ECO:0000259" key="3">
    <source>
        <dbReference type="PROSITE" id="PS50119"/>
    </source>
</evidence>
<dbReference type="SUPFAM" id="SSF57845">
    <property type="entry name" value="B-box zinc-binding domain"/>
    <property type="match status" value="1"/>
</dbReference>
<dbReference type="RefSeq" id="XP_030832069.1">
    <property type="nucleotide sequence ID" value="XM_030976209.1"/>
</dbReference>
<evidence type="ECO:0000313" key="4">
    <source>
        <dbReference type="EnsemblMetazoa" id="XP_030832069"/>
    </source>
</evidence>